<evidence type="ECO:0000313" key="3">
    <source>
        <dbReference type="Proteomes" id="UP001362999"/>
    </source>
</evidence>
<reference evidence="2 3" key="1">
    <citation type="journal article" date="2024" name="J Genomics">
        <title>Draft genome sequencing and assembly of Favolaschia claudopus CIRM-BRFM 2984 isolated from oak limbs.</title>
        <authorList>
            <person name="Navarro D."/>
            <person name="Drula E."/>
            <person name="Chaduli D."/>
            <person name="Cazenave R."/>
            <person name="Ahrendt S."/>
            <person name="Wang J."/>
            <person name="Lipzen A."/>
            <person name="Daum C."/>
            <person name="Barry K."/>
            <person name="Grigoriev I.V."/>
            <person name="Favel A."/>
            <person name="Rosso M.N."/>
            <person name="Martin F."/>
        </authorList>
    </citation>
    <scope>NUCLEOTIDE SEQUENCE [LARGE SCALE GENOMIC DNA]</scope>
    <source>
        <strain evidence="2 3">CIRM-BRFM 2984</strain>
    </source>
</reference>
<protein>
    <submittedName>
        <fullName evidence="2">Uncharacterized protein</fullName>
    </submittedName>
</protein>
<feature type="region of interest" description="Disordered" evidence="1">
    <location>
        <begin position="32"/>
        <end position="56"/>
    </location>
</feature>
<gene>
    <name evidence="2" type="ORF">R3P38DRAFT_2781533</name>
</gene>
<proteinExistence type="predicted"/>
<accession>A0AAW0B5G0</accession>
<organism evidence="2 3">
    <name type="scientific">Favolaschia claudopus</name>
    <dbReference type="NCBI Taxonomy" id="2862362"/>
    <lineage>
        <taxon>Eukaryota</taxon>
        <taxon>Fungi</taxon>
        <taxon>Dikarya</taxon>
        <taxon>Basidiomycota</taxon>
        <taxon>Agaricomycotina</taxon>
        <taxon>Agaricomycetes</taxon>
        <taxon>Agaricomycetidae</taxon>
        <taxon>Agaricales</taxon>
        <taxon>Marasmiineae</taxon>
        <taxon>Mycenaceae</taxon>
        <taxon>Favolaschia</taxon>
    </lineage>
</organism>
<evidence type="ECO:0000256" key="1">
    <source>
        <dbReference type="SAM" id="MobiDB-lite"/>
    </source>
</evidence>
<name>A0AAW0B5G0_9AGAR</name>
<feature type="compositionally biased region" description="Low complexity" evidence="1">
    <location>
        <begin position="38"/>
        <end position="49"/>
    </location>
</feature>
<evidence type="ECO:0000313" key="2">
    <source>
        <dbReference type="EMBL" id="KAK7020906.1"/>
    </source>
</evidence>
<comment type="caution">
    <text evidence="2">The sequence shown here is derived from an EMBL/GenBank/DDBJ whole genome shotgun (WGS) entry which is preliminary data.</text>
</comment>
<dbReference type="Proteomes" id="UP001362999">
    <property type="component" value="Unassembled WGS sequence"/>
</dbReference>
<sequence length="163" mass="17590">MPGSCAKCVTSARTGYGGQKAQQAVSQALNKGNKENITAPAPSSSSTSKSARKLKDYKKEYQNLQRKLRHATTYKNKLKAALDVYKTRAEDSEKAVEAARQEAKCREESLQLAVAKALASGEQKAADLKELVVGPIDGRWCPSAAGSETKMKQSARNKSRSAL</sequence>
<keyword evidence="3" id="KW-1185">Reference proteome</keyword>
<feature type="compositionally biased region" description="Basic residues" evidence="1">
    <location>
        <begin position="153"/>
        <end position="163"/>
    </location>
</feature>
<dbReference type="AlphaFoldDB" id="A0AAW0B5G0"/>
<dbReference type="EMBL" id="JAWWNJ010000040">
    <property type="protein sequence ID" value="KAK7020906.1"/>
    <property type="molecule type" value="Genomic_DNA"/>
</dbReference>
<feature type="region of interest" description="Disordered" evidence="1">
    <location>
        <begin position="142"/>
        <end position="163"/>
    </location>
</feature>